<evidence type="ECO:0000256" key="2">
    <source>
        <dbReference type="ARBA" id="ARBA00007278"/>
    </source>
</evidence>
<comment type="subcellular location">
    <subcellularLocation>
        <location evidence="1">Cytoplasm</location>
    </subcellularLocation>
</comment>
<accession>A0A1U7LHZ2</accession>
<dbReference type="OMA" id="YRRRDQE"/>
<dbReference type="PANTHER" id="PTHR12146">
    <property type="entry name" value="40S RIBOSOMAL PROTEIN S10"/>
    <property type="match status" value="1"/>
</dbReference>
<sequence length="42" mass="4980">MLISKENRRKIYESLFKEGVLVAKKDFYAPKHMDIEVPNLEV</sequence>
<feature type="non-terminal residue" evidence="7">
    <location>
        <position position="42"/>
    </location>
</feature>
<protein>
    <submittedName>
        <fullName evidence="7">40S ribosomal protein S10</fullName>
    </submittedName>
</protein>
<evidence type="ECO:0000313" key="8">
    <source>
        <dbReference type="Proteomes" id="UP000186594"/>
    </source>
</evidence>
<dbReference type="InterPro" id="IPR005326">
    <property type="entry name" value="Plectin_eS10_N"/>
</dbReference>
<evidence type="ECO:0000259" key="6">
    <source>
        <dbReference type="Pfam" id="PF03501"/>
    </source>
</evidence>
<keyword evidence="3" id="KW-0963">Cytoplasm</keyword>
<keyword evidence="8" id="KW-1185">Reference proteome</keyword>
<dbReference type="GO" id="GO:0022627">
    <property type="term" value="C:cytosolic small ribosomal subunit"/>
    <property type="evidence" value="ECO:0007669"/>
    <property type="project" value="TreeGrafter"/>
</dbReference>
<reference evidence="7 8" key="1">
    <citation type="submission" date="2016-04" db="EMBL/GenBank/DDBJ databases">
        <title>Evolutionary innovation and constraint leading to complex multicellularity in the Ascomycota.</title>
        <authorList>
            <person name="Cisse O."/>
            <person name="Nguyen A."/>
            <person name="Hewitt D.A."/>
            <person name="Jedd G."/>
            <person name="Stajich J.E."/>
        </authorList>
    </citation>
    <scope>NUCLEOTIDE SEQUENCE [LARGE SCALE GENOMIC DNA]</scope>
    <source>
        <strain evidence="7 8">DAH-3</strain>
    </source>
</reference>
<dbReference type="InterPro" id="IPR037447">
    <property type="entry name" value="Ribosomal_eS10"/>
</dbReference>
<evidence type="ECO:0000256" key="1">
    <source>
        <dbReference type="ARBA" id="ARBA00004496"/>
    </source>
</evidence>
<proteinExistence type="inferred from homology"/>
<dbReference type="PANTHER" id="PTHR12146:SF0">
    <property type="entry name" value="RIBOSOMAL PROTEIN S10"/>
    <property type="match status" value="1"/>
</dbReference>
<dbReference type="Gene3D" id="1.10.10.10">
    <property type="entry name" value="Winged helix-like DNA-binding domain superfamily/Winged helix DNA-binding domain"/>
    <property type="match status" value="1"/>
</dbReference>
<dbReference type="Proteomes" id="UP000186594">
    <property type="component" value="Unassembled WGS sequence"/>
</dbReference>
<dbReference type="InterPro" id="IPR036388">
    <property type="entry name" value="WH-like_DNA-bd_sf"/>
</dbReference>
<keyword evidence="5" id="KW-0687">Ribonucleoprotein</keyword>
<evidence type="ECO:0000256" key="4">
    <source>
        <dbReference type="ARBA" id="ARBA00022980"/>
    </source>
</evidence>
<comment type="caution">
    <text evidence="7">The sequence shown here is derived from an EMBL/GenBank/DDBJ whole genome shotgun (WGS) entry which is preliminary data.</text>
</comment>
<evidence type="ECO:0000313" key="7">
    <source>
        <dbReference type="EMBL" id="OLL22248.1"/>
    </source>
</evidence>
<evidence type="ECO:0000256" key="5">
    <source>
        <dbReference type="ARBA" id="ARBA00023274"/>
    </source>
</evidence>
<dbReference type="STRING" id="1198029.A0A1U7LHZ2"/>
<name>A0A1U7LHZ2_NEOID</name>
<gene>
    <name evidence="7" type="ORF">NEOLI_005385</name>
</gene>
<dbReference type="AlphaFoldDB" id="A0A1U7LHZ2"/>
<comment type="similarity">
    <text evidence="2">Belongs to the eukaryotic ribosomal protein eS10 family.</text>
</comment>
<organism evidence="7 8">
    <name type="scientific">Neolecta irregularis (strain DAH-3)</name>
    <dbReference type="NCBI Taxonomy" id="1198029"/>
    <lineage>
        <taxon>Eukaryota</taxon>
        <taxon>Fungi</taxon>
        <taxon>Dikarya</taxon>
        <taxon>Ascomycota</taxon>
        <taxon>Taphrinomycotina</taxon>
        <taxon>Neolectales</taxon>
        <taxon>Neolectaceae</taxon>
        <taxon>Neolecta</taxon>
    </lineage>
</organism>
<dbReference type="GO" id="GO:0003735">
    <property type="term" value="F:structural constituent of ribosome"/>
    <property type="evidence" value="ECO:0007669"/>
    <property type="project" value="TreeGrafter"/>
</dbReference>
<dbReference type="GO" id="GO:0003723">
    <property type="term" value="F:RNA binding"/>
    <property type="evidence" value="ECO:0007669"/>
    <property type="project" value="TreeGrafter"/>
</dbReference>
<dbReference type="OrthoDB" id="5211809at2759"/>
<keyword evidence="4 7" id="KW-0689">Ribosomal protein</keyword>
<evidence type="ECO:0000256" key="3">
    <source>
        <dbReference type="ARBA" id="ARBA00022490"/>
    </source>
</evidence>
<dbReference type="EMBL" id="LXFE01003623">
    <property type="protein sequence ID" value="OLL22248.1"/>
    <property type="molecule type" value="Genomic_DNA"/>
</dbReference>
<feature type="domain" description="Plectin/eS10 N-terminal" evidence="6">
    <location>
        <begin position="3"/>
        <end position="42"/>
    </location>
</feature>
<dbReference type="Pfam" id="PF03501">
    <property type="entry name" value="S10_plectin"/>
    <property type="match status" value="1"/>
</dbReference>